<name>A0AAV6HEE7_9TELE</name>
<dbReference type="AlphaFoldDB" id="A0AAV6HEE7"/>
<dbReference type="InterPro" id="IPR007110">
    <property type="entry name" value="Ig-like_dom"/>
</dbReference>
<keyword evidence="1" id="KW-0472">Membrane</keyword>
<dbReference type="Proteomes" id="UP000823561">
    <property type="component" value="Chromosome 2"/>
</dbReference>
<evidence type="ECO:0000259" key="3">
    <source>
        <dbReference type="PROSITE" id="PS50835"/>
    </source>
</evidence>
<dbReference type="EMBL" id="JADWDJ010000002">
    <property type="protein sequence ID" value="KAG5284405.1"/>
    <property type="molecule type" value="Genomic_DNA"/>
</dbReference>
<evidence type="ECO:0000313" key="4">
    <source>
        <dbReference type="EMBL" id="KAG5284405.1"/>
    </source>
</evidence>
<protein>
    <recommendedName>
        <fullName evidence="3">Ig-like domain-containing protein</fullName>
    </recommendedName>
</protein>
<feature type="chain" id="PRO_5043887938" description="Ig-like domain-containing protein" evidence="2">
    <location>
        <begin position="17"/>
        <end position="290"/>
    </location>
</feature>
<dbReference type="Gene3D" id="2.60.40.10">
    <property type="entry name" value="Immunoglobulins"/>
    <property type="match status" value="2"/>
</dbReference>
<dbReference type="SMART" id="SM00409">
    <property type="entry name" value="IG"/>
    <property type="match status" value="2"/>
</dbReference>
<dbReference type="Pfam" id="PF07686">
    <property type="entry name" value="V-set"/>
    <property type="match status" value="1"/>
</dbReference>
<dbReference type="InterPro" id="IPR036179">
    <property type="entry name" value="Ig-like_dom_sf"/>
</dbReference>
<feature type="domain" description="Ig-like" evidence="3">
    <location>
        <begin position="3"/>
        <end position="101"/>
    </location>
</feature>
<keyword evidence="5" id="KW-1185">Reference proteome</keyword>
<feature type="signal peptide" evidence="2">
    <location>
        <begin position="1"/>
        <end position="16"/>
    </location>
</feature>
<dbReference type="InterPro" id="IPR013783">
    <property type="entry name" value="Ig-like_fold"/>
</dbReference>
<keyword evidence="1" id="KW-1133">Transmembrane helix</keyword>
<proteinExistence type="predicted"/>
<dbReference type="SUPFAM" id="SSF48726">
    <property type="entry name" value="Immunoglobulin"/>
    <property type="match status" value="2"/>
</dbReference>
<dbReference type="PROSITE" id="PS50835">
    <property type="entry name" value="IG_LIKE"/>
    <property type="match status" value="2"/>
</dbReference>
<dbReference type="InterPro" id="IPR003599">
    <property type="entry name" value="Ig_sub"/>
</dbReference>
<organism evidence="4 5">
    <name type="scientific">Alosa alosa</name>
    <name type="common">allis shad</name>
    <dbReference type="NCBI Taxonomy" id="278164"/>
    <lineage>
        <taxon>Eukaryota</taxon>
        <taxon>Metazoa</taxon>
        <taxon>Chordata</taxon>
        <taxon>Craniata</taxon>
        <taxon>Vertebrata</taxon>
        <taxon>Euteleostomi</taxon>
        <taxon>Actinopterygii</taxon>
        <taxon>Neopterygii</taxon>
        <taxon>Teleostei</taxon>
        <taxon>Clupei</taxon>
        <taxon>Clupeiformes</taxon>
        <taxon>Clupeoidei</taxon>
        <taxon>Clupeidae</taxon>
        <taxon>Alosa</taxon>
    </lineage>
</organism>
<evidence type="ECO:0000256" key="1">
    <source>
        <dbReference type="SAM" id="Phobius"/>
    </source>
</evidence>
<keyword evidence="2" id="KW-0732">Signal</keyword>
<feature type="domain" description="Ig-like" evidence="3">
    <location>
        <begin position="106"/>
        <end position="202"/>
    </location>
</feature>
<reference evidence="4" key="1">
    <citation type="submission" date="2020-10" db="EMBL/GenBank/DDBJ databases">
        <title>Chromosome-scale genome assembly of the Allis shad, Alosa alosa.</title>
        <authorList>
            <person name="Margot Z."/>
            <person name="Christophe K."/>
            <person name="Cabau C."/>
            <person name="Louis A."/>
            <person name="Berthelot C."/>
            <person name="Parey E."/>
            <person name="Roest Crollius H."/>
            <person name="Montfort J."/>
            <person name="Robinson-Rechavi M."/>
            <person name="Bucao C."/>
            <person name="Bouchez O."/>
            <person name="Gislard M."/>
            <person name="Lluch J."/>
            <person name="Milhes M."/>
            <person name="Lampietro C."/>
            <person name="Lopez Roques C."/>
            <person name="Donnadieu C."/>
            <person name="Braasch I."/>
            <person name="Desvignes T."/>
            <person name="Postlethwait J."/>
            <person name="Bobe J."/>
            <person name="Guiguen Y."/>
        </authorList>
    </citation>
    <scope>NUCLEOTIDE SEQUENCE</scope>
    <source>
        <strain evidence="4">M-15738</strain>
        <tissue evidence="4">Blood</tissue>
    </source>
</reference>
<gene>
    <name evidence="4" type="ORF">AALO_G00026380</name>
</gene>
<evidence type="ECO:0000313" key="5">
    <source>
        <dbReference type="Proteomes" id="UP000823561"/>
    </source>
</evidence>
<comment type="caution">
    <text evidence="4">The sequence shown here is derived from an EMBL/GenBank/DDBJ whole genome shotgun (WGS) entry which is preliminary data.</text>
</comment>
<accession>A0AAV6HEE7</accession>
<keyword evidence="1" id="KW-0812">Transmembrane</keyword>
<feature type="transmembrane region" description="Helical" evidence="1">
    <location>
        <begin position="219"/>
        <end position="243"/>
    </location>
</feature>
<sequence>MSPLWVLFMFFTITDSLEIIKAARGGSVQLPCEPTFGEYDGFNVKWSKKGLQKEEFICEYFVNSTVLRPMQCMPSFEPSMQGLNVKHFKSNHSGSYSCIITGIIPPPIRELNTTIIKLHAGLSLELVNTTDSGCVELVCTMDAIDQEQVEFIWNSRGKNTSEQKQVTNSSSSVSSSLRLCGAERRDGDTITCSVSLPSDHFTSNWTIHQQNVGKEDSNWMVKTICICALTGAMLMIAMAVIIYKCKKRKNLDDASVVYTNKVYENFNFGTRIPIRESRREMQHEDCIYEN</sequence>
<evidence type="ECO:0000256" key="2">
    <source>
        <dbReference type="SAM" id="SignalP"/>
    </source>
</evidence>
<dbReference type="InterPro" id="IPR013106">
    <property type="entry name" value="Ig_V-set"/>
</dbReference>